<feature type="region of interest" description="Disordered" evidence="10">
    <location>
        <begin position="1"/>
        <end position="35"/>
    </location>
</feature>
<feature type="transmembrane region" description="Helical" evidence="11">
    <location>
        <begin position="313"/>
        <end position="333"/>
    </location>
</feature>
<sequence>MEAGNSNTTNEATDATPLLSGRRGADGGGEGRSTSGSATAVLVFSTFVAVSGSYVFGCAVGYSSPAQPGILGDLGLTLAQYSLFGSISTIGAMIGAVVSGKVADFLGRRGAMAFAELFNIIGWIAIAFAENVWWLDIGRLSTGFGIGILSYVVPVYIAEITPKNLRGAFTAANQLMICCGASIMYLVGNIISWRLLALIGVIPCLIQLMGLFVIPESPRWLAKIGQWEGTEASLVRLRGKDADIFEEAEEIRDYTRTLEQLNDSRMIDLFQKKYAHALVVGVGLMVLQQFGGVNAIAYYASAIFSSAGFSYKVGTTAMVIVQVPMTLLGTVLMDKSGRRPLLLVSVAGTCMGCSLIGLSFLLQDHKLWNFSPFLAFGGVLIFTGSFSLGLGGIPWVIMSEIFPINVKGLAGSLVTVINWLGSWIITYSFNFLAQWTSAGTFFVFATVSGFTIVFITRLVPETKGRTLEEIQASMVLFAGA</sequence>
<dbReference type="OrthoDB" id="6133115at2759"/>
<feature type="transmembrane region" description="Helical" evidence="11">
    <location>
        <begin position="110"/>
        <end position="128"/>
    </location>
</feature>
<dbReference type="InterPro" id="IPR044775">
    <property type="entry name" value="MFS_ERD6/Tret1-like"/>
</dbReference>
<dbReference type="InterPro" id="IPR050549">
    <property type="entry name" value="MFS_Trehalose_Transporter"/>
</dbReference>
<dbReference type="PROSITE" id="PS00216">
    <property type="entry name" value="SUGAR_TRANSPORT_1"/>
    <property type="match status" value="1"/>
</dbReference>
<dbReference type="Gene3D" id="1.20.1250.20">
    <property type="entry name" value="MFS general substrate transporter like domains"/>
    <property type="match status" value="1"/>
</dbReference>
<evidence type="ECO:0000256" key="7">
    <source>
        <dbReference type="ARBA" id="ARBA00023136"/>
    </source>
</evidence>
<dbReference type="Proteomes" id="UP000325081">
    <property type="component" value="Unassembled WGS sequence"/>
</dbReference>
<evidence type="ECO:0000313" key="14">
    <source>
        <dbReference type="Proteomes" id="UP000325081"/>
    </source>
</evidence>
<keyword evidence="4" id="KW-0762">Sugar transport</keyword>
<feature type="transmembrane region" description="Helical" evidence="11">
    <location>
        <begin position="193"/>
        <end position="214"/>
    </location>
</feature>
<feature type="transmembrane region" description="Helical" evidence="11">
    <location>
        <begin position="165"/>
        <end position="187"/>
    </location>
</feature>
<dbReference type="GO" id="GO:0016020">
    <property type="term" value="C:membrane"/>
    <property type="evidence" value="ECO:0007669"/>
    <property type="project" value="UniProtKB-SubCell"/>
</dbReference>
<comment type="similarity">
    <text evidence="2 9">Belongs to the major facilitator superfamily. Sugar transporter (TC 2.A.1.1) family.</text>
</comment>
<evidence type="ECO:0000256" key="5">
    <source>
        <dbReference type="ARBA" id="ARBA00022692"/>
    </source>
</evidence>
<gene>
    <name evidence="13" type="ORF">STAS_22305</name>
</gene>
<dbReference type="GO" id="GO:0051119">
    <property type="term" value="F:sugar transmembrane transporter activity"/>
    <property type="evidence" value="ECO:0007669"/>
    <property type="project" value="InterPro"/>
</dbReference>
<dbReference type="InterPro" id="IPR036259">
    <property type="entry name" value="MFS_trans_sf"/>
</dbReference>
<evidence type="ECO:0000256" key="2">
    <source>
        <dbReference type="ARBA" id="ARBA00010992"/>
    </source>
</evidence>
<evidence type="ECO:0000256" key="6">
    <source>
        <dbReference type="ARBA" id="ARBA00022989"/>
    </source>
</evidence>
<keyword evidence="5 11" id="KW-0812">Transmembrane</keyword>
<comment type="subcellular location">
    <subcellularLocation>
        <location evidence="1">Membrane</location>
        <topology evidence="1">Multi-pass membrane protein</topology>
    </subcellularLocation>
</comment>
<reference evidence="14" key="1">
    <citation type="journal article" date="2019" name="Curr. Biol.">
        <title>Genome Sequence of Striga asiatica Provides Insight into the Evolution of Plant Parasitism.</title>
        <authorList>
            <person name="Yoshida S."/>
            <person name="Kim S."/>
            <person name="Wafula E.K."/>
            <person name="Tanskanen J."/>
            <person name="Kim Y.M."/>
            <person name="Honaas L."/>
            <person name="Yang Z."/>
            <person name="Spallek T."/>
            <person name="Conn C.E."/>
            <person name="Ichihashi Y."/>
            <person name="Cheong K."/>
            <person name="Cui S."/>
            <person name="Der J.P."/>
            <person name="Gundlach H."/>
            <person name="Jiao Y."/>
            <person name="Hori C."/>
            <person name="Ishida J.K."/>
            <person name="Kasahara H."/>
            <person name="Kiba T."/>
            <person name="Kim M.S."/>
            <person name="Koo N."/>
            <person name="Laohavisit A."/>
            <person name="Lee Y.H."/>
            <person name="Lumba S."/>
            <person name="McCourt P."/>
            <person name="Mortimer J.C."/>
            <person name="Mutuku J.M."/>
            <person name="Nomura T."/>
            <person name="Sasaki-Sekimoto Y."/>
            <person name="Seto Y."/>
            <person name="Wang Y."/>
            <person name="Wakatake T."/>
            <person name="Sakakibara H."/>
            <person name="Demura T."/>
            <person name="Yamaguchi S."/>
            <person name="Yoneyama K."/>
            <person name="Manabe R.I."/>
            <person name="Nelson D.C."/>
            <person name="Schulman A.H."/>
            <person name="Timko M.P."/>
            <person name="dePamphilis C.W."/>
            <person name="Choi D."/>
            <person name="Shirasu K."/>
        </authorList>
    </citation>
    <scope>NUCLEOTIDE SEQUENCE [LARGE SCALE GENOMIC DNA]</scope>
    <source>
        <strain evidence="14">cv. UVA1</strain>
    </source>
</reference>
<feature type="transmembrane region" description="Helical" evidence="11">
    <location>
        <begin position="40"/>
        <end position="62"/>
    </location>
</feature>
<dbReference type="FunFam" id="1.20.1250.20:FF:000043">
    <property type="entry name" value="sugar transporter ERD6-like 6"/>
    <property type="match status" value="1"/>
</dbReference>
<accession>A0A5A7QJ65</accession>
<evidence type="ECO:0000256" key="4">
    <source>
        <dbReference type="ARBA" id="ARBA00022597"/>
    </source>
</evidence>
<evidence type="ECO:0000256" key="9">
    <source>
        <dbReference type="RuleBase" id="RU003346"/>
    </source>
</evidence>
<dbReference type="InterPro" id="IPR003663">
    <property type="entry name" value="Sugar/inositol_transpt"/>
</dbReference>
<feature type="transmembrane region" description="Helical" evidence="11">
    <location>
        <begin position="435"/>
        <end position="455"/>
    </location>
</feature>
<dbReference type="PANTHER" id="PTHR48021">
    <property type="match status" value="1"/>
</dbReference>
<dbReference type="AlphaFoldDB" id="A0A5A7QJ65"/>
<evidence type="ECO:0000256" key="1">
    <source>
        <dbReference type="ARBA" id="ARBA00004141"/>
    </source>
</evidence>
<organism evidence="13 14">
    <name type="scientific">Striga asiatica</name>
    <name type="common">Asiatic witchweed</name>
    <name type="synonym">Buchnera asiatica</name>
    <dbReference type="NCBI Taxonomy" id="4170"/>
    <lineage>
        <taxon>Eukaryota</taxon>
        <taxon>Viridiplantae</taxon>
        <taxon>Streptophyta</taxon>
        <taxon>Embryophyta</taxon>
        <taxon>Tracheophyta</taxon>
        <taxon>Spermatophyta</taxon>
        <taxon>Magnoliopsida</taxon>
        <taxon>eudicotyledons</taxon>
        <taxon>Gunneridae</taxon>
        <taxon>Pentapetalae</taxon>
        <taxon>asterids</taxon>
        <taxon>lamiids</taxon>
        <taxon>Lamiales</taxon>
        <taxon>Orobanchaceae</taxon>
        <taxon>Buchnereae</taxon>
        <taxon>Striga</taxon>
    </lineage>
</organism>
<feature type="transmembrane region" description="Helical" evidence="11">
    <location>
        <begin position="140"/>
        <end position="158"/>
    </location>
</feature>
<dbReference type="EMBL" id="BKCP01007181">
    <property type="protein sequence ID" value="GER45375.1"/>
    <property type="molecule type" value="Genomic_DNA"/>
</dbReference>
<dbReference type="NCBIfam" id="TIGR00879">
    <property type="entry name" value="SP"/>
    <property type="match status" value="1"/>
</dbReference>
<dbReference type="PANTHER" id="PTHR48021:SF25">
    <property type="entry name" value="SUGAR TRANSPORTER ERD6-LIKE 5"/>
    <property type="match status" value="1"/>
</dbReference>
<evidence type="ECO:0000256" key="10">
    <source>
        <dbReference type="SAM" id="MobiDB-lite"/>
    </source>
</evidence>
<evidence type="ECO:0000259" key="12">
    <source>
        <dbReference type="PROSITE" id="PS50850"/>
    </source>
</evidence>
<protein>
    <submittedName>
        <fullName evidence="13">Major facilitator superfamily protein</fullName>
    </submittedName>
</protein>
<dbReference type="PRINTS" id="PR00171">
    <property type="entry name" value="SUGRTRNSPORT"/>
</dbReference>
<comment type="caution">
    <text evidence="13">The sequence shown here is derived from an EMBL/GenBank/DDBJ whole genome shotgun (WGS) entry which is preliminary data.</text>
</comment>
<keyword evidence="14" id="KW-1185">Reference proteome</keyword>
<feature type="transmembrane region" description="Helical" evidence="11">
    <location>
        <begin position="340"/>
        <end position="361"/>
    </location>
</feature>
<feature type="transmembrane region" description="Helical" evidence="11">
    <location>
        <begin position="274"/>
        <end position="301"/>
    </location>
</feature>
<keyword evidence="3 9" id="KW-0813">Transport</keyword>
<dbReference type="SUPFAM" id="SSF103473">
    <property type="entry name" value="MFS general substrate transporter"/>
    <property type="match status" value="1"/>
</dbReference>
<name>A0A5A7QJ65_STRAF</name>
<dbReference type="PROSITE" id="PS50850">
    <property type="entry name" value="MFS"/>
    <property type="match status" value="1"/>
</dbReference>
<feature type="transmembrane region" description="Helical" evidence="11">
    <location>
        <begin position="373"/>
        <end position="397"/>
    </location>
</feature>
<feature type="compositionally biased region" description="Polar residues" evidence="10">
    <location>
        <begin position="1"/>
        <end position="13"/>
    </location>
</feature>
<dbReference type="InterPro" id="IPR020846">
    <property type="entry name" value="MFS_dom"/>
</dbReference>
<proteinExistence type="inferred from homology"/>
<dbReference type="CDD" id="cd17358">
    <property type="entry name" value="MFS_GLUT6_8_Class3_like"/>
    <property type="match status" value="1"/>
</dbReference>
<dbReference type="InterPro" id="IPR005829">
    <property type="entry name" value="Sugar_transporter_CS"/>
</dbReference>
<evidence type="ECO:0000313" key="13">
    <source>
        <dbReference type="EMBL" id="GER45375.1"/>
    </source>
</evidence>
<feature type="domain" description="Major facilitator superfamily (MFS) profile" evidence="12">
    <location>
        <begin position="38"/>
        <end position="463"/>
    </location>
</feature>
<evidence type="ECO:0000256" key="3">
    <source>
        <dbReference type="ARBA" id="ARBA00022448"/>
    </source>
</evidence>
<comment type="similarity">
    <text evidence="8">Belongs to the major facilitator superfamily. Phosphate:H(+) symporter (TC 2.A.1.9) family.</text>
</comment>
<feature type="transmembrane region" description="Helical" evidence="11">
    <location>
        <begin position="74"/>
        <end position="98"/>
    </location>
</feature>
<evidence type="ECO:0000256" key="8">
    <source>
        <dbReference type="ARBA" id="ARBA00044504"/>
    </source>
</evidence>
<keyword evidence="7 11" id="KW-0472">Membrane</keyword>
<feature type="transmembrane region" description="Helical" evidence="11">
    <location>
        <begin position="409"/>
        <end position="429"/>
    </location>
</feature>
<dbReference type="InterPro" id="IPR005828">
    <property type="entry name" value="MFS_sugar_transport-like"/>
</dbReference>
<dbReference type="Pfam" id="PF00083">
    <property type="entry name" value="Sugar_tr"/>
    <property type="match status" value="1"/>
</dbReference>
<keyword evidence="6 11" id="KW-1133">Transmembrane helix</keyword>
<evidence type="ECO:0000256" key="11">
    <source>
        <dbReference type="SAM" id="Phobius"/>
    </source>
</evidence>